<reference evidence="1" key="1">
    <citation type="submission" date="2021-01" db="EMBL/GenBank/DDBJ databases">
        <authorList>
            <person name="Corre E."/>
            <person name="Pelletier E."/>
            <person name="Niang G."/>
            <person name="Scheremetjew M."/>
            <person name="Finn R."/>
            <person name="Kale V."/>
            <person name="Holt S."/>
            <person name="Cochrane G."/>
            <person name="Meng A."/>
            <person name="Brown T."/>
            <person name="Cohen L."/>
        </authorList>
    </citation>
    <scope>NUCLEOTIDE SEQUENCE</scope>
    <source>
        <strain evidence="1">SoJaBio B1-5/56/2</strain>
    </source>
</reference>
<accession>A0A7S4UQP2</accession>
<sequence>MATHFDDVGKAGNDHVKNVYASNKDNVEAELTAKASCGAKVVFIAKRNADGTISGTFKPSQTFSFSGNGVSGEWKGAFATDNSSKIDTTFTFASLAGFKLKAGTNDTILNFGADYVTGSLASSLNYSHPFRDAKKAPKVEAAANYGHGCYSFGAKVSYPIDSAPTLEGKFGLHCGGKGDECSLVLSGKKSDDGTNFAANYFHELSKTRTLASTINFAPGSGATFLGAFGVILSAANQVNADTLVKARYDTERSALGFGLVQAVNSNVTLEVGTDFPAALSGNSVYNLKFVYKA</sequence>
<proteinExistence type="predicted"/>
<evidence type="ECO:0000313" key="1">
    <source>
        <dbReference type="EMBL" id="CAE2323515.1"/>
    </source>
</evidence>
<dbReference type="EMBL" id="HBKR01029058">
    <property type="protein sequence ID" value="CAE2323515.1"/>
    <property type="molecule type" value="Transcribed_RNA"/>
</dbReference>
<gene>
    <name evidence="1" type="ORF">NAES01612_LOCUS18992</name>
</gene>
<protein>
    <submittedName>
        <fullName evidence="1">Uncharacterized protein</fullName>
    </submittedName>
</protein>
<name>A0A7S4UQP2_9EUKA</name>
<organism evidence="1">
    <name type="scientific">Paramoeba aestuarina</name>
    <dbReference type="NCBI Taxonomy" id="180227"/>
    <lineage>
        <taxon>Eukaryota</taxon>
        <taxon>Amoebozoa</taxon>
        <taxon>Discosea</taxon>
        <taxon>Flabellinia</taxon>
        <taxon>Dactylopodida</taxon>
        <taxon>Paramoebidae</taxon>
        <taxon>Paramoeba</taxon>
    </lineage>
</organism>
<dbReference type="AlphaFoldDB" id="A0A7S4UQP2"/>